<sequence>MWFIHLLSCLWLQFCLSSRVKAADMWHVRVRLSSRLSCSNSFDSQPFSNVSMNVTVEIRLVDCSALSSIGACVVARRVAVF</sequence>
<name>A0AAW0CJA7_9AGAR</name>
<evidence type="ECO:0008006" key="4">
    <source>
        <dbReference type="Google" id="ProtNLM"/>
    </source>
</evidence>
<dbReference type="AlphaFoldDB" id="A0AAW0CJA7"/>
<evidence type="ECO:0000256" key="1">
    <source>
        <dbReference type="SAM" id="SignalP"/>
    </source>
</evidence>
<accession>A0AAW0CJA7</accession>
<proteinExistence type="predicted"/>
<feature type="chain" id="PRO_5043541666" description="Secreted protein" evidence="1">
    <location>
        <begin position="23"/>
        <end position="81"/>
    </location>
</feature>
<keyword evidence="3" id="KW-1185">Reference proteome</keyword>
<dbReference type="Proteomes" id="UP001362999">
    <property type="component" value="Unassembled WGS sequence"/>
</dbReference>
<dbReference type="EMBL" id="JAWWNJ010000016">
    <property type="protein sequence ID" value="KAK7039723.1"/>
    <property type="molecule type" value="Genomic_DNA"/>
</dbReference>
<gene>
    <name evidence="2" type="ORF">R3P38DRAFT_490019</name>
</gene>
<protein>
    <recommendedName>
        <fullName evidence="4">Secreted protein</fullName>
    </recommendedName>
</protein>
<keyword evidence="1" id="KW-0732">Signal</keyword>
<evidence type="ECO:0000313" key="3">
    <source>
        <dbReference type="Proteomes" id="UP001362999"/>
    </source>
</evidence>
<comment type="caution">
    <text evidence="2">The sequence shown here is derived from an EMBL/GenBank/DDBJ whole genome shotgun (WGS) entry which is preliminary data.</text>
</comment>
<reference evidence="2 3" key="1">
    <citation type="journal article" date="2024" name="J Genomics">
        <title>Draft genome sequencing and assembly of Favolaschia claudopus CIRM-BRFM 2984 isolated from oak limbs.</title>
        <authorList>
            <person name="Navarro D."/>
            <person name="Drula E."/>
            <person name="Chaduli D."/>
            <person name="Cazenave R."/>
            <person name="Ahrendt S."/>
            <person name="Wang J."/>
            <person name="Lipzen A."/>
            <person name="Daum C."/>
            <person name="Barry K."/>
            <person name="Grigoriev I.V."/>
            <person name="Favel A."/>
            <person name="Rosso M.N."/>
            <person name="Martin F."/>
        </authorList>
    </citation>
    <scope>NUCLEOTIDE SEQUENCE [LARGE SCALE GENOMIC DNA]</scope>
    <source>
        <strain evidence="2 3">CIRM-BRFM 2984</strain>
    </source>
</reference>
<feature type="signal peptide" evidence="1">
    <location>
        <begin position="1"/>
        <end position="22"/>
    </location>
</feature>
<evidence type="ECO:0000313" key="2">
    <source>
        <dbReference type="EMBL" id="KAK7039723.1"/>
    </source>
</evidence>
<organism evidence="2 3">
    <name type="scientific">Favolaschia claudopus</name>
    <dbReference type="NCBI Taxonomy" id="2862362"/>
    <lineage>
        <taxon>Eukaryota</taxon>
        <taxon>Fungi</taxon>
        <taxon>Dikarya</taxon>
        <taxon>Basidiomycota</taxon>
        <taxon>Agaricomycotina</taxon>
        <taxon>Agaricomycetes</taxon>
        <taxon>Agaricomycetidae</taxon>
        <taxon>Agaricales</taxon>
        <taxon>Marasmiineae</taxon>
        <taxon>Mycenaceae</taxon>
        <taxon>Favolaschia</taxon>
    </lineage>
</organism>